<keyword evidence="2" id="KW-1185">Reference proteome</keyword>
<sequence>MKGPRPVIRGPTGSCITGPVIGVCSDLFPLFITSRRRKAPSLTTTRHQPLHTLSLPLTVPTPLPGHANA</sequence>
<protein>
    <submittedName>
        <fullName evidence="1">Uncharacterized protein</fullName>
    </submittedName>
</protein>
<name>A0A5B7G832_PORTR</name>
<accession>A0A5B7G832</accession>
<dbReference type="EMBL" id="VSRR010011752">
    <property type="protein sequence ID" value="MPC53595.1"/>
    <property type="molecule type" value="Genomic_DNA"/>
</dbReference>
<gene>
    <name evidence="1" type="ORF">E2C01_047496</name>
</gene>
<evidence type="ECO:0000313" key="2">
    <source>
        <dbReference type="Proteomes" id="UP000324222"/>
    </source>
</evidence>
<dbReference type="Proteomes" id="UP000324222">
    <property type="component" value="Unassembled WGS sequence"/>
</dbReference>
<proteinExistence type="predicted"/>
<evidence type="ECO:0000313" key="1">
    <source>
        <dbReference type="EMBL" id="MPC53595.1"/>
    </source>
</evidence>
<reference evidence="1 2" key="1">
    <citation type="submission" date="2019-05" db="EMBL/GenBank/DDBJ databases">
        <title>Another draft genome of Portunus trituberculatus and its Hox gene families provides insights of decapod evolution.</title>
        <authorList>
            <person name="Jeong J.-H."/>
            <person name="Song I."/>
            <person name="Kim S."/>
            <person name="Choi T."/>
            <person name="Kim D."/>
            <person name="Ryu S."/>
            <person name="Kim W."/>
        </authorList>
    </citation>
    <scope>NUCLEOTIDE SEQUENCE [LARGE SCALE GENOMIC DNA]</scope>
    <source>
        <tissue evidence="1">Muscle</tissue>
    </source>
</reference>
<organism evidence="1 2">
    <name type="scientific">Portunus trituberculatus</name>
    <name type="common">Swimming crab</name>
    <name type="synonym">Neptunus trituberculatus</name>
    <dbReference type="NCBI Taxonomy" id="210409"/>
    <lineage>
        <taxon>Eukaryota</taxon>
        <taxon>Metazoa</taxon>
        <taxon>Ecdysozoa</taxon>
        <taxon>Arthropoda</taxon>
        <taxon>Crustacea</taxon>
        <taxon>Multicrustacea</taxon>
        <taxon>Malacostraca</taxon>
        <taxon>Eumalacostraca</taxon>
        <taxon>Eucarida</taxon>
        <taxon>Decapoda</taxon>
        <taxon>Pleocyemata</taxon>
        <taxon>Brachyura</taxon>
        <taxon>Eubrachyura</taxon>
        <taxon>Portunoidea</taxon>
        <taxon>Portunidae</taxon>
        <taxon>Portuninae</taxon>
        <taxon>Portunus</taxon>
    </lineage>
</organism>
<dbReference type="AlphaFoldDB" id="A0A5B7G832"/>
<comment type="caution">
    <text evidence="1">The sequence shown here is derived from an EMBL/GenBank/DDBJ whole genome shotgun (WGS) entry which is preliminary data.</text>
</comment>